<evidence type="ECO:0000313" key="3">
    <source>
        <dbReference type="Proteomes" id="UP000199051"/>
    </source>
</evidence>
<protein>
    <submittedName>
        <fullName evidence="2">Uncharacterized protein</fullName>
    </submittedName>
</protein>
<evidence type="ECO:0000256" key="1">
    <source>
        <dbReference type="SAM" id="Phobius"/>
    </source>
</evidence>
<dbReference type="RefSeq" id="WP_092786202.1">
    <property type="nucleotide sequence ID" value="NZ_FOGI01000016.1"/>
</dbReference>
<keyword evidence="1" id="KW-0472">Membrane</keyword>
<dbReference type="EMBL" id="FOGI01000016">
    <property type="protein sequence ID" value="SES46909.1"/>
    <property type="molecule type" value="Genomic_DNA"/>
</dbReference>
<proteinExistence type="predicted"/>
<feature type="transmembrane region" description="Helical" evidence="1">
    <location>
        <begin position="37"/>
        <end position="56"/>
    </location>
</feature>
<keyword evidence="1" id="KW-1133">Transmembrane helix</keyword>
<evidence type="ECO:0000313" key="2">
    <source>
        <dbReference type="EMBL" id="SES46909.1"/>
    </source>
</evidence>
<organism evidence="2 3">
    <name type="scientific">Actinokineospora terrae</name>
    <dbReference type="NCBI Taxonomy" id="155974"/>
    <lineage>
        <taxon>Bacteria</taxon>
        <taxon>Bacillati</taxon>
        <taxon>Actinomycetota</taxon>
        <taxon>Actinomycetes</taxon>
        <taxon>Pseudonocardiales</taxon>
        <taxon>Pseudonocardiaceae</taxon>
        <taxon>Actinokineospora</taxon>
    </lineage>
</organism>
<gene>
    <name evidence="2" type="ORF">SAMN04487818_116152</name>
</gene>
<dbReference type="Proteomes" id="UP000199051">
    <property type="component" value="Unassembled WGS sequence"/>
</dbReference>
<name>A0A1H9XLJ7_9PSEU</name>
<accession>A0A1H9XLJ7</accession>
<dbReference type="AlphaFoldDB" id="A0A1H9XLJ7"/>
<sequence length="82" mass="8173">MESWRIIATALLGGGGLVLVLLTMAKVRDRSGRSGTVAISGAVAFTALVLLCVLTVTVLPAGVAWGAVIVVGVVTSALLLVG</sequence>
<keyword evidence="1" id="KW-0812">Transmembrane</keyword>
<feature type="transmembrane region" description="Helical" evidence="1">
    <location>
        <begin position="62"/>
        <end position="81"/>
    </location>
</feature>
<keyword evidence="3" id="KW-1185">Reference proteome</keyword>
<reference evidence="3" key="1">
    <citation type="submission" date="2016-10" db="EMBL/GenBank/DDBJ databases">
        <authorList>
            <person name="Varghese N."/>
            <person name="Submissions S."/>
        </authorList>
    </citation>
    <scope>NUCLEOTIDE SEQUENCE [LARGE SCALE GENOMIC DNA]</scope>
    <source>
        <strain evidence="3">DSM 44260</strain>
    </source>
</reference>
<dbReference type="STRING" id="155974.SAMN04487818_116152"/>
<feature type="transmembrane region" description="Helical" evidence="1">
    <location>
        <begin position="6"/>
        <end position="25"/>
    </location>
</feature>